<keyword evidence="1 3" id="KW-0500">Molybdenum</keyword>
<organism evidence="7 8">
    <name type="scientific">Desulfoglaeba alkanexedens ALDC</name>
    <dbReference type="NCBI Taxonomy" id="980445"/>
    <lineage>
        <taxon>Bacteria</taxon>
        <taxon>Pseudomonadati</taxon>
        <taxon>Thermodesulfobacteriota</taxon>
        <taxon>Syntrophobacteria</taxon>
        <taxon>Syntrophobacterales</taxon>
        <taxon>Syntrophobacteraceae</taxon>
        <taxon>Desulfoglaeba</taxon>
    </lineage>
</organism>
<dbReference type="InterPro" id="IPR004606">
    <property type="entry name" value="Mop_domain"/>
</dbReference>
<evidence type="ECO:0000259" key="6">
    <source>
        <dbReference type="PROSITE" id="PS51898"/>
    </source>
</evidence>
<dbReference type="InterPro" id="IPR008995">
    <property type="entry name" value="Mo/tungstate-bd_C_term_dom"/>
</dbReference>
<feature type="domain" description="Mop" evidence="5">
    <location>
        <begin position="302"/>
        <end position="368"/>
    </location>
</feature>
<keyword evidence="8" id="KW-1185">Reference proteome</keyword>
<evidence type="ECO:0000313" key="7">
    <source>
        <dbReference type="EMBL" id="QCQ23477.1"/>
    </source>
</evidence>
<dbReference type="PROSITE" id="PS51866">
    <property type="entry name" value="MOP"/>
    <property type="match status" value="2"/>
</dbReference>
<dbReference type="SUPFAM" id="SSF50331">
    <property type="entry name" value="MOP-like"/>
    <property type="match status" value="2"/>
</dbReference>
<name>A0A4P8L5Z4_9BACT</name>
<reference evidence="7 8" key="1">
    <citation type="submission" date="2019-05" db="EMBL/GenBank/DDBJ databases">
        <title>The Complete Genome Sequence of the n-alkane-degrading Desulfoglaeba alkanexedens ALDC reveals multiple alkylsuccinate synthase gene clusters.</title>
        <authorList>
            <person name="Callaghan A.V."/>
            <person name="Davidova I.A."/>
            <person name="Duncan K.E."/>
            <person name="Morris B."/>
            <person name="McInerney M.J."/>
        </authorList>
    </citation>
    <scope>NUCLEOTIDE SEQUENCE [LARGE SCALE GENOMIC DNA]</scope>
    <source>
        <strain evidence="7 8">ALDC</strain>
    </source>
</reference>
<dbReference type="GO" id="GO:0015074">
    <property type="term" value="P:DNA integration"/>
    <property type="evidence" value="ECO:0007669"/>
    <property type="project" value="InterPro"/>
</dbReference>
<dbReference type="Proteomes" id="UP000298602">
    <property type="component" value="Chromosome"/>
</dbReference>
<gene>
    <name evidence="7" type="ORF">FDQ92_06755</name>
</gene>
<dbReference type="InterPro" id="IPR013762">
    <property type="entry name" value="Integrase-like_cat_sf"/>
</dbReference>
<dbReference type="AlphaFoldDB" id="A0A4P8L5Z4"/>
<feature type="domain" description="Mop" evidence="5">
    <location>
        <begin position="230"/>
        <end position="296"/>
    </location>
</feature>
<dbReference type="OrthoDB" id="9814406at2"/>
<accession>A0A4P8L5Z4</accession>
<dbReference type="InterPro" id="IPR002104">
    <property type="entry name" value="Integrase_catalytic"/>
</dbReference>
<dbReference type="CDD" id="cd00397">
    <property type="entry name" value="DNA_BRE_C"/>
    <property type="match status" value="1"/>
</dbReference>
<evidence type="ECO:0000259" key="5">
    <source>
        <dbReference type="PROSITE" id="PS51866"/>
    </source>
</evidence>
<dbReference type="PROSITE" id="PS51898">
    <property type="entry name" value="TYR_RECOMBINASE"/>
    <property type="match status" value="1"/>
</dbReference>
<dbReference type="Gene3D" id="2.40.50.100">
    <property type="match status" value="2"/>
</dbReference>
<dbReference type="Gene3D" id="1.10.443.10">
    <property type="entry name" value="Intergrase catalytic core"/>
    <property type="match status" value="1"/>
</dbReference>
<dbReference type="GO" id="GO:0006310">
    <property type="term" value="P:DNA recombination"/>
    <property type="evidence" value="ECO:0007669"/>
    <property type="project" value="UniProtKB-KW"/>
</dbReference>
<protein>
    <submittedName>
        <fullName evidence="7">Transporter</fullName>
    </submittedName>
</protein>
<keyword evidence="2" id="KW-0233">DNA recombination</keyword>
<evidence type="ECO:0000313" key="8">
    <source>
        <dbReference type="Proteomes" id="UP000298602"/>
    </source>
</evidence>
<evidence type="ECO:0000256" key="4">
    <source>
        <dbReference type="SAM" id="MobiDB-lite"/>
    </source>
</evidence>
<reference evidence="7 8" key="2">
    <citation type="submission" date="2019-05" db="EMBL/GenBank/DDBJ databases">
        <authorList>
            <person name="Suflita J.M."/>
            <person name="Marks C.R."/>
        </authorList>
    </citation>
    <scope>NUCLEOTIDE SEQUENCE [LARGE SCALE GENOMIC DNA]</scope>
    <source>
        <strain evidence="7 8">ALDC</strain>
    </source>
</reference>
<dbReference type="SUPFAM" id="SSF56349">
    <property type="entry name" value="DNA breaking-rejoining enzymes"/>
    <property type="match status" value="1"/>
</dbReference>
<dbReference type="Pfam" id="PF00589">
    <property type="entry name" value="Phage_integrase"/>
    <property type="match status" value="1"/>
</dbReference>
<dbReference type="InterPro" id="IPR011010">
    <property type="entry name" value="DNA_brk_join_enz"/>
</dbReference>
<evidence type="ECO:0000256" key="2">
    <source>
        <dbReference type="ARBA" id="ARBA00023172"/>
    </source>
</evidence>
<dbReference type="GO" id="GO:0015689">
    <property type="term" value="P:molybdate ion transport"/>
    <property type="evidence" value="ECO:0007669"/>
    <property type="project" value="InterPro"/>
</dbReference>
<dbReference type="GO" id="GO:0003677">
    <property type="term" value="F:DNA binding"/>
    <property type="evidence" value="ECO:0007669"/>
    <property type="project" value="InterPro"/>
</dbReference>
<dbReference type="EMBL" id="CP040098">
    <property type="protein sequence ID" value="QCQ23477.1"/>
    <property type="molecule type" value="Genomic_DNA"/>
</dbReference>
<dbReference type="Pfam" id="PF03459">
    <property type="entry name" value="TOBE"/>
    <property type="match status" value="2"/>
</dbReference>
<evidence type="ECO:0000256" key="3">
    <source>
        <dbReference type="PROSITE-ProRule" id="PRU01213"/>
    </source>
</evidence>
<sequence length="369" mass="41154">MTTKGKCAGGSPAGSLEESKRGSHGRIVVAPDEGRCLDTVQLNQLEQSFRDWVEESPRKDVHLSRRRVLLLFLIIRYTGAKLKEVLALDPLEDIDLENRAIFFRGADRAGQRPPREAFISERLAREIRSALDEPAFRTYLRRGFDVDPAFVRRKFYERAKSCGFSRNLGGPEMIRKARAVELMRNGVPLAAVQMLLGHSTPHLTSAYVSFSDEEMRQVTRRFVERESTRGTSARNTFIGKVQSIRRGDIQSLLVVHTLGGHLVTAVITNDSVERLGLAEGRLVTAEVKAPWVMLHHGDREPACTAENRFSGVIVCMTRGAINTEYAVRIADGTELCAVASTESGRRLGLKEGDRAWVVFSCFSVVLQVD</sequence>
<dbReference type="KEGG" id="dax:FDQ92_06755"/>
<dbReference type="NCBIfam" id="TIGR00638">
    <property type="entry name" value="Mop"/>
    <property type="match status" value="1"/>
</dbReference>
<feature type="region of interest" description="Disordered" evidence="4">
    <location>
        <begin position="1"/>
        <end position="24"/>
    </location>
</feature>
<dbReference type="InterPro" id="IPR005116">
    <property type="entry name" value="Transp-assoc_OB_typ1"/>
</dbReference>
<feature type="domain" description="Tyr recombinase" evidence="6">
    <location>
        <begin position="35"/>
        <end position="220"/>
    </location>
</feature>
<dbReference type="RefSeq" id="WP_137425742.1">
    <property type="nucleotide sequence ID" value="NZ_CP040098.1"/>
</dbReference>
<proteinExistence type="predicted"/>
<evidence type="ECO:0000256" key="1">
    <source>
        <dbReference type="ARBA" id="ARBA00022505"/>
    </source>
</evidence>